<evidence type="ECO:0008006" key="3">
    <source>
        <dbReference type="Google" id="ProtNLM"/>
    </source>
</evidence>
<dbReference type="RefSeq" id="WP_345195720.1">
    <property type="nucleotide sequence ID" value="NZ_BAABFL010000287.1"/>
</dbReference>
<proteinExistence type="predicted"/>
<reference evidence="2" key="1">
    <citation type="journal article" date="2019" name="Int. J. Syst. Evol. Microbiol.">
        <title>The Global Catalogue of Microorganisms (GCM) 10K type strain sequencing project: providing services to taxonomists for standard genome sequencing and annotation.</title>
        <authorList>
            <consortium name="The Broad Institute Genomics Platform"/>
            <consortium name="The Broad Institute Genome Sequencing Center for Infectious Disease"/>
            <person name="Wu L."/>
            <person name="Ma J."/>
        </authorList>
    </citation>
    <scope>NUCLEOTIDE SEQUENCE [LARGE SCALE GENOMIC DNA]</scope>
    <source>
        <strain evidence="2">JCM 17805</strain>
    </source>
</reference>
<evidence type="ECO:0000313" key="2">
    <source>
        <dbReference type="Proteomes" id="UP001500604"/>
    </source>
</evidence>
<dbReference type="Proteomes" id="UP001500604">
    <property type="component" value="Unassembled WGS sequence"/>
</dbReference>
<sequence>MSGKVGDNGPILPRGGIESVVIPNESKATRNGVSVSKMDGMPIVQQACQADAESSVPVSQKTLSVRKVAQKKVQAAQLRLLNNTKAVVSRVLGRANGSSGTDRFERQLKREVFIEGRMQGLNRLESTSETHLDKNVKKAISLGKRLIRQRGDIVLNSIEAGEKKRVQHSPVSEVKGLTDFLKLNRAEQENIANHVLLCDAAYQGFDPDFEEICLPPGCTLLKQEELPVELQMLYDEATGLIHAPDNAKAMLVRKGEAIVVIFAGTEPGSKRVTGRSSTIKTDITQWLGMDSPMYRSAAAVFDLLLGHPPLKDSVMLTAGHSLAGGLASFAYTAVQGRYAPERLGGVITVNSAGLSWRTLNKLGEARVNLAKDSIQNIRIKGDPVSPSGRKKAGLAIKGQLIGSIMTLPDPEKRGVGVHRTTVAIDVIDAHMSAQIKKDS</sequence>
<accession>A0ABP8V2V5</accession>
<dbReference type="SUPFAM" id="SSF53474">
    <property type="entry name" value="alpha/beta-Hydrolases"/>
    <property type="match status" value="1"/>
</dbReference>
<name>A0ABP8V2V5_9GAMM</name>
<gene>
    <name evidence="1" type="ORF">GCM10023116_20190</name>
</gene>
<keyword evidence="2" id="KW-1185">Reference proteome</keyword>
<comment type="caution">
    <text evidence="1">The sequence shown here is derived from an EMBL/GenBank/DDBJ whole genome shotgun (WGS) entry which is preliminary data.</text>
</comment>
<protein>
    <recommendedName>
        <fullName evidence="3">Fungal lipase-like domain-containing protein</fullName>
    </recommendedName>
</protein>
<dbReference type="EMBL" id="BAABFL010000287">
    <property type="protein sequence ID" value="GAA4649739.1"/>
    <property type="molecule type" value="Genomic_DNA"/>
</dbReference>
<evidence type="ECO:0000313" key="1">
    <source>
        <dbReference type="EMBL" id="GAA4649739.1"/>
    </source>
</evidence>
<dbReference type="Pfam" id="PF26363">
    <property type="entry name" value="Phospholipase-like"/>
    <property type="match status" value="1"/>
</dbReference>
<organism evidence="1 2">
    <name type="scientific">Kistimonas scapharcae</name>
    <dbReference type="NCBI Taxonomy" id="1036133"/>
    <lineage>
        <taxon>Bacteria</taxon>
        <taxon>Pseudomonadati</taxon>
        <taxon>Pseudomonadota</taxon>
        <taxon>Gammaproteobacteria</taxon>
        <taxon>Oceanospirillales</taxon>
        <taxon>Endozoicomonadaceae</taxon>
        <taxon>Kistimonas</taxon>
    </lineage>
</organism>
<dbReference type="InterPro" id="IPR029058">
    <property type="entry name" value="AB_hydrolase_fold"/>
</dbReference>